<dbReference type="InterPro" id="IPR028992">
    <property type="entry name" value="Hedgehog/Intein_dom"/>
</dbReference>
<proteinExistence type="predicted"/>
<name>A0ABT4W0Q7_9RHOB</name>
<reference evidence="3 4" key="1">
    <citation type="submission" date="2023-01" db="EMBL/GenBank/DDBJ databases">
        <authorList>
            <person name="Yoon J.-W."/>
        </authorList>
    </citation>
    <scope>NUCLEOTIDE SEQUENCE [LARGE SCALE GENOMIC DNA]</scope>
    <source>
        <strain evidence="3 4">KMU-50</strain>
    </source>
</reference>
<dbReference type="EMBL" id="JAQIIO010000003">
    <property type="protein sequence ID" value="MDA5094103.1"/>
    <property type="molecule type" value="Genomic_DNA"/>
</dbReference>
<evidence type="ECO:0000259" key="2">
    <source>
        <dbReference type="Pfam" id="PF13403"/>
    </source>
</evidence>
<accession>A0ABT4W0Q7</accession>
<keyword evidence="4" id="KW-1185">Reference proteome</keyword>
<dbReference type="InterPro" id="IPR036844">
    <property type="entry name" value="Hint_dom_sf"/>
</dbReference>
<feature type="domain" description="Hedgehog/Intein (Hint)" evidence="2">
    <location>
        <begin position="154"/>
        <end position="289"/>
    </location>
</feature>
<evidence type="ECO:0000256" key="1">
    <source>
        <dbReference type="SAM" id="MobiDB-lite"/>
    </source>
</evidence>
<feature type="region of interest" description="Disordered" evidence="1">
    <location>
        <begin position="295"/>
        <end position="337"/>
    </location>
</feature>
<dbReference type="SUPFAM" id="SSF51294">
    <property type="entry name" value="Hedgehog/intein (Hint) domain"/>
    <property type="match status" value="1"/>
</dbReference>
<sequence>MSNPQNSKNNPDAILTLPVHPAETFSVVQGVNEGDPLTDASELVLEDAYALTRSEAHPLSLRISEATGPLEIANGTRVGTVGAPVFLDCVLTLMPPHGDTFEAIVLVETTPDHTRIVDIHFYPLAPLTEGIPYTLVTIDTDNARARLAESASVSFTRGTRITMADGRQVPIEELTTGDRILTRDSGPQPLRWIGQQTVRANGAFAPITIAAGALNNEAELTLSPSHRLFIYQRVDALNVGQKEVLLRAGDLVNGEDVTQSEGGFVDYFQLLFDKHEIIYAEGIPAESQFVDQINRPALPDSTPSHDKGTYAREVGKDRLGRSSSTRTLRALKGGSSR</sequence>
<dbReference type="RefSeq" id="WP_271053791.1">
    <property type="nucleotide sequence ID" value="NZ_JAQIIO010000003.1"/>
</dbReference>
<organism evidence="3 4">
    <name type="scientific">Aliiroseovarius salicola</name>
    <dbReference type="NCBI Taxonomy" id="3009082"/>
    <lineage>
        <taxon>Bacteria</taxon>
        <taxon>Pseudomonadati</taxon>
        <taxon>Pseudomonadota</taxon>
        <taxon>Alphaproteobacteria</taxon>
        <taxon>Rhodobacterales</taxon>
        <taxon>Paracoccaceae</taxon>
        <taxon>Aliiroseovarius</taxon>
    </lineage>
</organism>
<comment type="caution">
    <text evidence="3">The sequence shown here is derived from an EMBL/GenBank/DDBJ whole genome shotgun (WGS) entry which is preliminary data.</text>
</comment>
<dbReference type="CDD" id="cd00081">
    <property type="entry name" value="Hint"/>
    <property type="match status" value="1"/>
</dbReference>
<dbReference type="Proteomes" id="UP001528040">
    <property type="component" value="Unassembled WGS sequence"/>
</dbReference>
<protein>
    <submittedName>
        <fullName evidence="3">Hint domain-containing protein</fullName>
    </submittedName>
</protein>
<evidence type="ECO:0000313" key="3">
    <source>
        <dbReference type="EMBL" id="MDA5094103.1"/>
    </source>
</evidence>
<evidence type="ECO:0000313" key="4">
    <source>
        <dbReference type="Proteomes" id="UP001528040"/>
    </source>
</evidence>
<gene>
    <name evidence="3" type="ORF">O2N63_08370</name>
</gene>
<dbReference type="Pfam" id="PF13403">
    <property type="entry name" value="Hint_2"/>
    <property type="match status" value="1"/>
</dbReference>
<dbReference type="Gene3D" id="2.170.16.10">
    <property type="entry name" value="Hedgehog/Intein (Hint) domain"/>
    <property type="match status" value="1"/>
</dbReference>
<feature type="compositionally biased region" description="Basic and acidic residues" evidence="1">
    <location>
        <begin position="303"/>
        <end position="320"/>
    </location>
</feature>